<dbReference type="Proteomes" id="UP001500603">
    <property type="component" value="Unassembled WGS sequence"/>
</dbReference>
<organism evidence="2 3">
    <name type="scientific">Nocardia callitridis</name>
    <dbReference type="NCBI Taxonomy" id="648753"/>
    <lineage>
        <taxon>Bacteria</taxon>
        <taxon>Bacillati</taxon>
        <taxon>Actinomycetota</taxon>
        <taxon>Actinomycetes</taxon>
        <taxon>Mycobacteriales</taxon>
        <taxon>Nocardiaceae</taxon>
        <taxon>Nocardia</taxon>
    </lineage>
</organism>
<dbReference type="RefSeq" id="WP_345499325.1">
    <property type="nucleotide sequence ID" value="NZ_BAABJM010000008.1"/>
</dbReference>
<evidence type="ECO:0000313" key="3">
    <source>
        <dbReference type="Proteomes" id="UP001500603"/>
    </source>
</evidence>
<protein>
    <submittedName>
        <fullName evidence="2">Uncharacterized protein</fullName>
    </submittedName>
</protein>
<comment type="caution">
    <text evidence="2">The sequence shown here is derived from an EMBL/GenBank/DDBJ whole genome shotgun (WGS) entry which is preliminary data.</text>
</comment>
<accession>A0ABP9KYF5</accession>
<sequence length="126" mass="14554">MSYSADIESAIAECQRRSRLLLDEFEDIQRKTAATSQRLTEESIAAQREFLEEHREEIENAQAEAAEKERLEVEERERQDALAAEAREQREAIARSIAARKANDVVAPIDDEDEEAAFYQRKSWLI</sequence>
<keyword evidence="1" id="KW-0175">Coiled coil</keyword>
<name>A0ABP9KYF5_9NOCA</name>
<keyword evidence="3" id="KW-1185">Reference proteome</keyword>
<reference evidence="3" key="1">
    <citation type="journal article" date="2019" name="Int. J. Syst. Evol. Microbiol.">
        <title>The Global Catalogue of Microorganisms (GCM) 10K type strain sequencing project: providing services to taxonomists for standard genome sequencing and annotation.</title>
        <authorList>
            <consortium name="The Broad Institute Genomics Platform"/>
            <consortium name="The Broad Institute Genome Sequencing Center for Infectious Disease"/>
            <person name="Wu L."/>
            <person name="Ma J."/>
        </authorList>
    </citation>
    <scope>NUCLEOTIDE SEQUENCE [LARGE SCALE GENOMIC DNA]</scope>
    <source>
        <strain evidence="3">JCM 18298</strain>
    </source>
</reference>
<gene>
    <name evidence="2" type="ORF">GCM10023318_56720</name>
</gene>
<evidence type="ECO:0000313" key="2">
    <source>
        <dbReference type="EMBL" id="GAA5067520.1"/>
    </source>
</evidence>
<evidence type="ECO:0000256" key="1">
    <source>
        <dbReference type="SAM" id="Coils"/>
    </source>
</evidence>
<proteinExistence type="predicted"/>
<feature type="coiled-coil region" evidence="1">
    <location>
        <begin position="41"/>
        <end position="91"/>
    </location>
</feature>
<dbReference type="EMBL" id="BAABJM010000008">
    <property type="protein sequence ID" value="GAA5067520.1"/>
    <property type="molecule type" value="Genomic_DNA"/>
</dbReference>